<dbReference type="Proteomes" id="UP001175226">
    <property type="component" value="Unassembled WGS sequence"/>
</dbReference>
<evidence type="ECO:0000313" key="1">
    <source>
        <dbReference type="EMBL" id="KAK0421488.1"/>
    </source>
</evidence>
<dbReference type="AlphaFoldDB" id="A0AA39M5G7"/>
<protein>
    <submittedName>
        <fullName evidence="1">Uncharacterized protein</fullName>
    </submittedName>
</protein>
<name>A0AA39M5G7_9AGAR</name>
<accession>A0AA39M5G7</accession>
<dbReference type="EMBL" id="JAUEPT010000653">
    <property type="protein sequence ID" value="KAK0421488.1"/>
    <property type="molecule type" value="Genomic_DNA"/>
</dbReference>
<proteinExistence type="predicted"/>
<gene>
    <name evidence="1" type="ORF">EV421DRAFT_1917594</name>
</gene>
<evidence type="ECO:0000313" key="2">
    <source>
        <dbReference type="Proteomes" id="UP001175226"/>
    </source>
</evidence>
<comment type="caution">
    <text evidence="1">The sequence shown here is derived from an EMBL/GenBank/DDBJ whole genome shotgun (WGS) entry which is preliminary data.</text>
</comment>
<organism evidence="1 2">
    <name type="scientific">Armillaria borealis</name>
    <dbReference type="NCBI Taxonomy" id="47425"/>
    <lineage>
        <taxon>Eukaryota</taxon>
        <taxon>Fungi</taxon>
        <taxon>Dikarya</taxon>
        <taxon>Basidiomycota</taxon>
        <taxon>Agaricomycotina</taxon>
        <taxon>Agaricomycetes</taxon>
        <taxon>Agaricomycetidae</taxon>
        <taxon>Agaricales</taxon>
        <taxon>Marasmiineae</taxon>
        <taxon>Physalacriaceae</taxon>
        <taxon>Armillaria</taxon>
    </lineage>
</organism>
<reference evidence="1" key="1">
    <citation type="submission" date="2023-06" db="EMBL/GenBank/DDBJ databases">
        <authorList>
            <consortium name="Lawrence Berkeley National Laboratory"/>
            <person name="Ahrendt S."/>
            <person name="Sahu N."/>
            <person name="Indic B."/>
            <person name="Wong-Bajracharya J."/>
            <person name="Merenyi Z."/>
            <person name="Ke H.-M."/>
            <person name="Monk M."/>
            <person name="Kocsube S."/>
            <person name="Drula E."/>
            <person name="Lipzen A."/>
            <person name="Balint B."/>
            <person name="Henrissat B."/>
            <person name="Andreopoulos B."/>
            <person name="Martin F.M."/>
            <person name="Harder C.B."/>
            <person name="Rigling D."/>
            <person name="Ford K.L."/>
            <person name="Foster G.D."/>
            <person name="Pangilinan J."/>
            <person name="Papanicolaou A."/>
            <person name="Barry K."/>
            <person name="LaButti K."/>
            <person name="Viragh M."/>
            <person name="Koriabine M."/>
            <person name="Yan M."/>
            <person name="Riley R."/>
            <person name="Champramary S."/>
            <person name="Plett K.L."/>
            <person name="Tsai I.J."/>
            <person name="Slot J."/>
            <person name="Sipos G."/>
            <person name="Plett J."/>
            <person name="Nagy L.G."/>
            <person name="Grigoriev I.V."/>
        </authorList>
    </citation>
    <scope>NUCLEOTIDE SEQUENCE</scope>
    <source>
        <strain evidence="1">FPL87.14</strain>
    </source>
</reference>
<keyword evidence="2" id="KW-1185">Reference proteome</keyword>
<sequence>MKPKSLPLFRLLPLPSLSLLKFSFKLSSSDFQIYDSPQRQQKLLRQLRHRISSSSKSPSSKMDVVCAFRKDDLLKNSRMYSGSISFNDGLVGALFPDAQFFITLPTSKFIPSPATTDEVRLYADGRFGDHDYGRTPQYYEEAYCHLPLIPCQPTSLTVSHPYREYAYMWDDIGGDNDIEWTTGSIRGIGLLKRPWRDQLLHAFNHVDGRCQDVLADRTKSSNYRDLLTILLSCLQAVLDRLGHVAMDTFTIQVLVATAQRFWLEIVAALDYMGWCKPVMDGIKSLDSAHRSEYRIGAFTWDIPVFFVRPLDSFANQVILRAVDLSSPNICSKHPERTYPTVFAGKPSDPWKYVAQHRCLRLFQGYRDPFNFRTIRSVTSSTLAAKSSSIGPIRSEHNTSRRSNLSSLSTRLKKTCYMSRDRFNDIRGDYAPPALPAWLTALMSINERSEHATASFPEPVTETYMFPGPALITNANPIRQKAYLRQLEHCLDALKFRATDIGSDAVPLRPQQWRDVLALSLKRADGNASSSKSTPSPSIKAFEAAEKMLGLCMQGQGVQVQLVPPLSSSDEQPFNVLRGRQLVWELCKLNFHYELMALDHRVFCAAEVPVEVTTATGAINDSNSDRQNAILAVFSGNSLIPPAGGLLDDDGFSGKWEKRREQLRNLRDLM</sequence>